<protein>
    <recommendedName>
        <fullName evidence="3">Apea-like HEPN domain-containing protein</fullName>
    </recommendedName>
</protein>
<dbReference type="EMBL" id="CP097649">
    <property type="protein sequence ID" value="URI15064.1"/>
    <property type="molecule type" value="Genomic_DNA"/>
</dbReference>
<evidence type="ECO:0000313" key="2">
    <source>
        <dbReference type="Proteomes" id="UP001055429"/>
    </source>
</evidence>
<sequence>MQDVPYSNLIGAVISGINALQGKSRIEMRKLLDGYLMPPNLPAGEDRVVWITPEGLRAVNQIAVKWRRSSEAGSKVSVAEAKKAASKAIGRLITSPQYASLEDALTADQIRREIDSEVSDWIGESEHFFKVHLFRHHDTQRMFLGPVCLETGNAWRDRVLTVGSDDHVEAKHLSDFASAPWIGSVSIKERSYERSIEHASICIRVALDALALPLSLSQSREIRGPSDSYEARRVETTTRFQNGFVGWSGSREVFGLRSSKDEIERFLGEAKTYFQMVGDIVEILTRRDEAGAYQGLKRRWIESMYWFGESRRSQDDFIGIVKIGISLDILSGGGQYAGIVQLCQKLWDVEKGEIISSDGRTLEKIVDQIYQKGRSQISHGGRFGLLEDLPILRLDADKFASKTLMMFAENLHSYSGPDDPRAFRAE</sequence>
<dbReference type="RefSeq" id="WP_250201847.1">
    <property type="nucleotide sequence ID" value="NZ_CP097649.1"/>
</dbReference>
<organism evidence="1 2">
    <name type="scientific">Brevundimonas albigilva</name>
    <dbReference type="NCBI Taxonomy" id="1312364"/>
    <lineage>
        <taxon>Bacteria</taxon>
        <taxon>Pseudomonadati</taxon>
        <taxon>Pseudomonadota</taxon>
        <taxon>Alphaproteobacteria</taxon>
        <taxon>Caulobacterales</taxon>
        <taxon>Caulobacteraceae</taxon>
        <taxon>Brevundimonas</taxon>
    </lineage>
</organism>
<name>A0ABY4SMC9_9CAUL</name>
<evidence type="ECO:0008006" key="3">
    <source>
        <dbReference type="Google" id="ProtNLM"/>
    </source>
</evidence>
<accession>A0ABY4SMC9</accession>
<reference evidence="1" key="1">
    <citation type="submission" date="2022-05" db="EMBL/GenBank/DDBJ databases">
        <title>Brevundimonas albigilva TT17 genome sequence.</title>
        <authorList>
            <person name="Lee K."/>
            <person name="Son H."/>
        </authorList>
    </citation>
    <scope>NUCLEOTIDE SEQUENCE</scope>
    <source>
        <strain evidence="1">TT17</strain>
    </source>
</reference>
<keyword evidence="2" id="KW-1185">Reference proteome</keyword>
<evidence type="ECO:0000313" key="1">
    <source>
        <dbReference type="EMBL" id="URI15064.1"/>
    </source>
</evidence>
<gene>
    <name evidence="1" type="ORF">M8231_14900</name>
</gene>
<dbReference type="Proteomes" id="UP001055429">
    <property type="component" value="Chromosome"/>
</dbReference>
<proteinExistence type="predicted"/>